<dbReference type="InterPro" id="IPR019429">
    <property type="entry name" value="7TM_GPCR_serpentine_rcpt_Sri"/>
</dbReference>
<name>A0A1I7UJN4_9PELO</name>
<proteinExistence type="predicted"/>
<dbReference type="PANTHER" id="PTHR45830:SF8">
    <property type="entry name" value="SERPENTINE RECEPTOR, CLASS H-RELATED"/>
    <property type="match status" value="1"/>
</dbReference>
<dbReference type="WBParaSite" id="Csp11.Scaffold629.g9999.t1">
    <property type="protein sequence ID" value="Csp11.Scaffold629.g9999.t1"/>
    <property type="gene ID" value="Csp11.Scaffold629.g9999"/>
</dbReference>
<feature type="transmembrane region" description="Helical" evidence="1">
    <location>
        <begin position="38"/>
        <end position="59"/>
    </location>
</feature>
<keyword evidence="2" id="KW-1185">Reference proteome</keyword>
<feature type="transmembrane region" description="Helical" evidence="1">
    <location>
        <begin position="96"/>
        <end position="124"/>
    </location>
</feature>
<keyword evidence="1" id="KW-0472">Membrane</keyword>
<dbReference type="AlphaFoldDB" id="A0A1I7UJN4"/>
<evidence type="ECO:0000256" key="1">
    <source>
        <dbReference type="SAM" id="Phobius"/>
    </source>
</evidence>
<keyword evidence="1" id="KW-1133">Transmembrane helix</keyword>
<dbReference type="Proteomes" id="UP000095282">
    <property type="component" value="Unplaced"/>
</dbReference>
<accession>A0A1I7UJN4</accession>
<organism evidence="2 3">
    <name type="scientific">Caenorhabditis tropicalis</name>
    <dbReference type="NCBI Taxonomy" id="1561998"/>
    <lineage>
        <taxon>Eukaryota</taxon>
        <taxon>Metazoa</taxon>
        <taxon>Ecdysozoa</taxon>
        <taxon>Nematoda</taxon>
        <taxon>Chromadorea</taxon>
        <taxon>Rhabditida</taxon>
        <taxon>Rhabditina</taxon>
        <taxon>Rhabditomorpha</taxon>
        <taxon>Rhabditoidea</taxon>
        <taxon>Rhabditidae</taxon>
        <taxon>Peloderinae</taxon>
        <taxon>Caenorhabditis</taxon>
    </lineage>
</organism>
<evidence type="ECO:0000313" key="2">
    <source>
        <dbReference type="Proteomes" id="UP000095282"/>
    </source>
</evidence>
<dbReference type="PANTHER" id="PTHR45830">
    <property type="entry name" value="SERPENTINE RECEPTOR, CLASS I"/>
    <property type="match status" value="1"/>
</dbReference>
<evidence type="ECO:0000313" key="3">
    <source>
        <dbReference type="WBParaSite" id="Csp11.Scaffold629.g9999.t1"/>
    </source>
</evidence>
<dbReference type="Pfam" id="PF10327">
    <property type="entry name" value="7TM_GPCR_Sri"/>
    <property type="match status" value="1"/>
</dbReference>
<reference evidence="3" key="1">
    <citation type="submission" date="2016-11" db="UniProtKB">
        <authorList>
            <consortium name="WormBaseParasite"/>
        </authorList>
    </citation>
    <scope>IDENTIFICATION</scope>
</reference>
<protein>
    <submittedName>
        <fullName evidence="3">G protein-coupled receptor</fullName>
    </submittedName>
</protein>
<sequence length="182" mass="20650">MIVIVACIIYQIESMIFCFVRKHQAIASILNDTVMPRWVVWSLFGFFAFDLITVVGMYSQSVMDPKLQMEYVRENFPEYISGFESLPNFSIYDANAFFVATVLFAVTCGIISFFILCLILANIFRMLAILKTQISASNYQKHRAAIWSLLAQFATSSVIVVPPIFFVFVVLIGIDGAQSQFF</sequence>
<keyword evidence="1" id="KW-0812">Transmembrane</keyword>
<feature type="transmembrane region" description="Helical" evidence="1">
    <location>
        <begin position="145"/>
        <end position="174"/>
    </location>
</feature>
<dbReference type="eggNOG" id="ENOG502SX9A">
    <property type="taxonomic scope" value="Eukaryota"/>
</dbReference>